<dbReference type="Proteomes" id="UP000095085">
    <property type="component" value="Unassembled WGS sequence"/>
</dbReference>
<protein>
    <submittedName>
        <fullName evidence="5">NAD(P)-binding protein</fullName>
    </submittedName>
</protein>
<dbReference type="SUPFAM" id="SSF51735">
    <property type="entry name" value="NAD(P)-binding Rossmann-fold domains"/>
    <property type="match status" value="1"/>
</dbReference>
<dbReference type="InterPro" id="IPR036291">
    <property type="entry name" value="NAD(P)-bd_dom_sf"/>
</dbReference>
<gene>
    <name evidence="5" type="ORF">HYPBUDRAFT_159048</name>
</gene>
<dbReference type="RefSeq" id="XP_020073684.1">
    <property type="nucleotide sequence ID" value="XM_020222417.1"/>
</dbReference>
<evidence type="ECO:0000313" key="6">
    <source>
        <dbReference type="Proteomes" id="UP000095085"/>
    </source>
</evidence>
<dbReference type="PANTHER" id="PTHR11695">
    <property type="entry name" value="ALCOHOL DEHYDROGENASE RELATED"/>
    <property type="match status" value="1"/>
</dbReference>
<dbReference type="PANTHER" id="PTHR11695:SF294">
    <property type="entry name" value="RETICULON-4-INTERACTING PROTEIN 1, MITOCHONDRIAL"/>
    <property type="match status" value="1"/>
</dbReference>
<evidence type="ECO:0000256" key="3">
    <source>
        <dbReference type="ARBA" id="ARBA00038249"/>
    </source>
</evidence>
<dbReference type="Pfam" id="PF13602">
    <property type="entry name" value="ADH_zinc_N_2"/>
    <property type="match status" value="1"/>
</dbReference>
<accession>A0A1E4RBH0</accession>
<dbReference type="GO" id="GO:0005811">
    <property type="term" value="C:lipid droplet"/>
    <property type="evidence" value="ECO:0007669"/>
    <property type="project" value="UniProtKB-SubCell"/>
</dbReference>
<keyword evidence="6" id="KW-1185">Reference proteome</keyword>
<dbReference type="EMBL" id="KV454547">
    <property type="protein sequence ID" value="ODV64617.1"/>
    <property type="molecule type" value="Genomic_DNA"/>
</dbReference>
<name>A0A1E4RBH0_9ASCO</name>
<dbReference type="STRING" id="984485.A0A1E4RBH0"/>
<evidence type="ECO:0000256" key="2">
    <source>
        <dbReference type="ARBA" id="ARBA00022677"/>
    </source>
</evidence>
<dbReference type="InterPro" id="IPR011032">
    <property type="entry name" value="GroES-like_sf"/>
</dbReference>
<dbReference type="Gene3D" id="3.40.50.720">
    <property type="entry name" value="NAD(P)-binding Rossmann-like Domain"/>
    <property type="match status" value="1"/>
</dbReference>
<evidence type="ECO:0000256" key="1">
    <source>
        <dbReference type="ARBA" id="ARBA00004502"/>
    </source>
</evidence>
<reference evidence="6" key="1">
    <citation type="submission" date="2016-05" db="EMBL/GenBank/DDBJ databases">
        <title>Comparative genomics of biotechnologically important yeasts.</title>
        <authorList>
            <consortium name="DOE Joint Genome Institute"/>
            <person name="Riley R."/>
            <person name="Haridas S."/>
            <person name="Wolfe K.H."/>
            <person name="Lopes M.R."/>
            <person name="Hittinger C.T."/>
            <person name="Goker M."/>
            <person name="Salamov A."/>
            <person name="Wisecaver J."/>
            <person name="Long T.M."/>
            <person name="Aerts A.L."/>
            <person name="Barry K."/>
            <person name="Choi C."/>
            <person name="Clum A."/>
            <person name="Coughlan A.Y."/>
            <person name="Deshpande S."/>
            <person name="Douglass A.P."/>
            <person name="Hanson S.J."/>
            <person name="Klenk H.-P."/>
            <person name="Labutti K."/>
            <person name="Lapidus A."/>
            <person name="Lindquist E."/>
            <person name="Lipzen A."/>
            <person name="Meier-Kolthoff J.P."/>
            <person name="Ohm R.A."/>
            <person name="Otillar R.P."/>
            <person name="Pangilinan J."/>
            <person name="Peng Y."/>
            <person name="Rokas A."/>
            <person name="Rosa C.A."/>
            <person name="Scheuner C."/>
            <person name="Sibirny A.A."/>
            <person name="Slot J.C."/>
            <person name="Stielow J.B."/>
            <person name="Sun H."/>
            <person name="Kurtzman C.P."/>
            <person name="Blackwell M."/>
            <person name="Grigoriev I.V."/>
            <person name="Jeffries T.W."/>
        </authorList>
    </citation>
    <scope>NUCLEOTIDE SEQUENCE [LARGE SCALE GENOMIC DNA]</scope>
    <source>
        <strain evidence="6">NRRL Y-1933</strain>
    </source>
</reference>
<dbReference type="InterPro" id="IPR020843">
    <property type="entry name" value="ER"/>
</dbReference>
<evidence type="ECO:0000259" key="4">
    <source>
        <dbReference type="SMART" id="SM00829"/>
    </source>
</evidence>
<comment type="similarity">
    <text evidence="3">Belongs to the YIM1 family.</text>
</comment>
<feature type="domain" description="Enoyl reductase (ER)" evidence="4">
    <location>
        <begin position="18"/>
        <end position="368"/>
    </location>
</feature>
<dbReference type="SUPFAM" id="SSF50129">
    <property type="entry name" value="GroES-like"/>
    <property type="match status" value="1"/>
</dbReference>
<sequence>MSFETDTLTYKAVTYFDGSDPLTLTDKTIKLEKKPNGKYGINSKKILVKVNYAALNPVDLVIYRSSPKLLSRFIGEQGIGRDYSGTIVDIGDEAAEKTSFKINDQISGMYPRFFGPGTVAEYVILDPFDEKDVESALIPKNLSLSEASAFPLVLGTALDVFDKASELNSNSKVLIIGAGTSVGRYLVQLAKNYYNVKEIVTTNSPKSDDDIKSFGADKIIDYTKHKSILNPVLESVKETGKFDAILDSAGSSDLFPQINEILKHKNEGGSYVTVVGDKKYEYTTATIFGLFLPNIKAIYRTFAELFGLTTYSYKFSFVSPGTKWIDHAKDLIEKETLKVNVDSIHKLSNFQDAFERLSTNKAQGKVLIELSE</sequence>
<proteinExistence type="inferred from homology"/>
<dbReference type="GO" id="GO:0016491">
    <property type="term" value="F:oxidoreductase activity"/>
    <property type="evidence" value="ECO:0007669"/>
    <property type="project" value="InterPro"/>
</dbReference>
<dbReference type="InterPro" id="IPR013154">
    <property type="entry name" value="ADH-like_N"/>
</dbReference>
<keyword evidence="2" id="KW-0551">Lipid droplet</keyword>
<dbReference type="Gene3D" id="3.90.180.10">
    <property type="entry name" value="Medium-chain alcohol dehydrogenases, catalytic domain"/>
    <property type="match status" value="1"/>
</dbReference>
<evidence type="ECO:0000313" key="5">
    <source>
        <dbReference type="EMBL" id="ODV64617.1"/>
    </source>
</evidence>
<dbReference type="OrthoDB" id="3509362at2759"/>
<comment type="subcellular location">
    <subcellularLocation>
        <location evidence="1">Lipid droplet</location>
    </subcellularLocation>
</comment>
<dbReference type="GO" id="GO:0005739">
    <property type="term" value="C:mitochondrion"/>
    <property type="evidence" value="ECO:0007669"/>
    <property type="project" value="TreeGrafter"/>
</dbReference>
<dbReference type="InterPro" id="IPR050700">
    <property type="entry name" value="YIM1/Zinc_Alcohol_DH_Fams"/>
</dbReference>
<dbReference type="AlphaFoldDB" id="A0A1E4RBH0"/>
<dbReference type="Pfam" id="PF08240">
    <property type="entry name" value="ADH_N"/>
    <property type="match status" value="1"/>
</dbReference>
<dbReference type="GeneID" id="30996966"/>
<organism evidence="5 6">
    <name type="scientific">Hyphopichia burtonii NRRL Y-1933</name>
    <dbReference type="NCBI Taxonomy" id="984485"/>
    <lineage>
        <taxon>Eukaryota</taxon>
        <taxon>Fungi</taxon>
        <taxon>Dikarya</taxon>
        <taxon>Ascomycota</taxon>
        <taxon>Saccharomycotina</taxon>
        <taxon>Pichiomycetes</taxon>
        <taxon>Debaryomycetaceae</taxon>
        <taxon>Hyphopichia</taxon>
    </lineage>
</organism>
<dbReference type="SMART" id="SM00829">
    <property type="entry name" value="PKS_ER"/>
    <property type="match status" value="1"/>
</dbReference>